<feature type="domain" description="Putative restriction endonuclease" evidence="1">
    <location>
        <begin position="12"/>
        <end position="171"/>
    </location>
</feature>
<dbReference type="InterPro" id="IPR011335">
    <property type="entry name" value="Restrct_endonuc-II-like"/>
</dbReference>
<comment type="caution">
    <text evidence="2">The sequence shown here is derived from an EMBL/GenBank/DDBJ whole genome shotgun (WGS) entry which is preliminary data.</text>
</comment>
<reference evidence="2 3" key="1">
    <citation type="journal article" date="2020" name="ISME J.">
        <title>Comparative genomics reveals insights into cyanobacterial evolution and habitat adaptation.</title>
        <authorList>
            <person name="Chen M.Y."/>
            <person name="Teng W.K."/>
            <person name="Zhao L."/>
            <person name="Hu C.X."/>
            <person name="Zhou Y.K."/>
            <person name="Han B.P."/>
            <person name="Song L.R."/>
            <person name="Shu W.S."/>
        </authorList>
    </citation>
    <scope>NUCLEOTIDE SEQUENCE [LARGE SCALE GENOMIC DNA]</scope>
    <source>
        <strain evidence="2 3">FACHB-1050</strain>
    </source>
</reference>
<dbReference type="CDD" id="cd06260">
    <property type="entry name" value="DUF820-like"/>
    <property type="match status" value="1"/>
</dbReference>
<sequence>MVLAATKRYTTAEYLALEEKAEFKSEYINGEIIPMAGASANHNILTGKFHALLLLALEDLEYSVFMSDMRLWMPEYNRYTYPDVMVVAGEPVFVDQKQMEVTNPCLIVEILSNSTQTYDHDSKFRQYRSIPTFQEYILVYQHGYEVDHYVKESEDRWVLMTHKGEESVIKLTSMHLEIRLKDLYKRVKFD</sequence>
<organism evidence="2 3">
    <name type="scientific">Phormidium tenue FACHB-1050</name>
    <dbReference type="NCBI Taxonomy" id="2692857"/>
    <lineage>
        <taxon>Bacteria</taxon>
        <taxon>Bacillati</taxon>
        <taxon>Cyanobacteriota</taxon>
        <taxon>Cyanophyceae</taxon>
        <taxon>Oscillatoriophycideae</taxon>
        <taxon>Oscillatoriales</taxon>
        <taxon>Oscillatoriaceae</taxon>
        <taxon>Phormidium</taxon>
    </lineage>
</organism>
<dbReference type="InterPro" id="IPR012296">
    <property type="entry name" value="Nuclease_put_TT1808"/>
</dbReference>
<name>A0ABR8C8S7_9CYAN</name>
<dbReference type="Proteomes" id="UP000618445">
    <property type="component" value="Unassembled WGS sequence"/>
</dbReference>
<dbReference type="Pfam" id="PF05685">
    <property type="entry name" value="Uma2"/>
    <property type="match status" value="1"/>
</dbReference>
<evidence type="ECO:0000313" key="3">
    <source>
        <dbReference type="Proteomes" id="UP000618445"/>
    </source>
</evidence>
<dbReference type="Gene3D" id="3.90.1570.10">
    <property type="entry name" value="tt1808, chain A"/>
    <property type="match status" value="1"/>
</dbReference>
<protein>
    <submittedName>
        <fullName evidence="2">Uma2 family endonuclease</fullName>
    </submittedName>
</protein>
<keyword evidence="3" id="KW-1185">Reference proteome</keyword>
<proteinExistence type="predicted"/>
<evidence type="ECO:0000259" key="1">
    <source>
        <dbReference type="Pfam" id="PF05685"/>
    </source>
</evidence>
<keyword evidence="2" id="KW-0378">Hydrolase</keyword>
<dbReference type="EMBL" id="JACJQY010000009">
    <property type="protein sequence ID" value="MBD2316746.1"/>
    <property type="molecule type" value="Genomic_DNA"/>
</dbReference>
<evidence type="ECO:0000313" key="2">
    <source>
        <dbReference type="EMBL" id="MBD2316746.1"/>
    </source>
</evidence>
<dbReference type="InterPro" id="IPR008538">
    <property type="entry name" value="Uma2"/>
</dbReference>
<dbReference type="GO" id="GO:0004519">
    <property type="term" value="F:endonuclease activity"/>
    <property type="evidence" value="ECO:0007669"/>
    <property type="project" value="UniProtKB-KW"/>
</dbReference>
<dbReference type="PANTHER" id="PTHR36558">
    <property type="entry name" value="GLR1098 PROTEIN"/>
    <property type="match status" value="1"/>
</dbReference>
<gene>
    <name evidence="2" type="ORF">H6G05_07785</name>
</gene>
<keyword evidence="2" id="KW-0540">Nuclease</keyword>
<dbReference type="RefSeq" id="WP_190577632.1">
    <property type="nucleotide sequence ID" value="NZ_CAWPQU010000089.1"/>
</dbReference>
<keyword evidence="2" id="KW-0255">Endonuclease</keyword>
<dbReference type="PANTHER" id="PTHR36558:SF1">
    <property type="entry name" value="RESTRICTION ENDONUCLEASE DOMAIN-CONTAINING PROTEIN-RELATED"/>
    <property type="match status" value="1"/>
</dbReference>
<dbReference type="SUPFAM" id="SSF52980">
    <property type="entry name" value="Restriction endonuclease-like"/>
    <property type="match status" value="1"/>
</dbReference>
<accession>A0ABR8C8S7</accession>